<keyword evidence="5" id="KW-0479">Metal-binding</keyword>
<comment type="cofactor">
    <cofactor evidence="1">
        <name>a divalent metal cation</name>
        <dbReference type="ChEBI" id="CHEBI:60240"/>
    </cofactor>
</comment>
<dbReference type="PANTHER" id="PTHR22930">
    <property type="match status" value="1"/>
</dbReference>
<comment type="caution">
    <text evidence="9">The sequence shown here is derived from an EMBL/GenBank/DDBJ whole genome shotgun (WGS) entry which is preliminary data.</text>
</comment>
<evidence type="ECO:0000259" key="8">
    <source>
        <dbReference type="Pfam" id="PF13359"/>
    </source>
</evidence>
<keyword evidence="7" id="KW-0539">Nucleus</keyword>
<keyword evidence="10" id="KW-1185">Reference proteome</keyword>
<dbReference type="Pfam" id="PF13359">
    <property type="entry name" value="DDE_Tnp_4"/>
    <property type="match status" value="1"/>
</dbReference>
<dbReference type="Proteomes" id="UP001162164">
    <property type="component" value="Unassembled WGS sequence"/>
</dbReference>
<gene>
    <name evidence="9" type="ORF">NQ317_000314</name>
</gene>
<dbReference type="InterPro" id="IPR027806">
    <property type="entry name" value="HARBI1_dom"/>
</dbReference>
<evidence type="ECO:0000313" key="10">
    <source>
        <dbReference type="Proteomes" id="UP001162164"/>
    </source>
</evidence>
<keyword evidence="4" id="KW-0540">Nuclease</keyword>
<evidence type="ECO:0000256" key="7">
    <source>
        <dbReference type="ARBA" id="ARBA00023242"/>
    </source>
</evidence>
<organism evidence="9 10">
    <name type="scientific">Molorchus minor</name>
    <dbReference type="NCBI Taxonomy" id="1323400"/>
    <lineage>
        <taxon>Eukaryota</taxon>
        <taxon>Metazoa</taxon>
        <taxon>Ecdysozoa</taxon>
        <taxon>Arthropoda</taxon>
        <taxon>Hexapoda</taxon>
        <taxon>Insecta</taxon>
        <taxon>Pterygota</taxon>
        <taxon>Neoptera</taxon>
        <taxon>Endopterygota</taxon>
        <taxon>Coleoptera</taxon>
        <taxon>Polyphaga</taxon>
        <taxon>Cucujiformia</taxon>
        <taxon>Chrysomeloidea</taxon>
        <taxon>Cerambycidae</taxon>
        <taxon>Lamiinae</taxon>
        <taxon>Monochamini</taxon>
        <taxon>Molorchus</taxon>
    </lineage>
</organism>
<sequence>MADSDSDGELAAYFIILSSVLKKKKKRKNQNDGHHNYILTEEDNSIRIAQDLLADKTSGFFKNFTRMSEEDFFLLLDCIKPRIERQDTSHRKAISAEERLALTLRFLATADSFTSLQYLFKVSKQLISEIVPEVCQAIIECLSDYVQVPSTEEKWAHIAQQFENVWNFPKCVGAIDGKHIVLQAPIKSGSDYFIYKSHFSIVVMATADADYNFTVVDIGCQGRISDGGVFSNTILSIKMDKQALNLPQPSPLNGREKWLPALSRARRIIENTFDILSSVFRVLRKPMLLEAEKAKLVVMAIVSLHNFTKKQNV</sequence>
<accession>A0ABQ9JAN6</accession>
<reference evidence="9" key="1">
    <citation type="journal article" date="2023" name="Insect Mol. Biol.">
        <title>Genome sequencing provides insights into the evolution of gene families encoding plant cell wall-degrading enzymes in longhorned beetles.</title>
        <authorList>
            <person name="Shin N.R."/>
            <person name="Okamura Y."/>
            <person name="Kirsch R."/>
            <person name="Pauchet Y."/>
        </authorList>
    </citation>
    <scope>NUCLEOTIDE SEQUENCE</scope>
    <source>
        <strain evidence="9">MMC_N1</strain>
    </source>
</reference>
<evidence type="ECO:0000256" key="1">
    <source>
        <dbReference type="ARBA" id="ARBA00001968"/>
    </source>
</evidence>
<dbReference type="EMBL" id="JAPWTJ010000978">
    <property type="protein sequence ID" value="KAJ8974512.1"/>
    <property type="molecule type" value="Genomic_DNA"/>
</dbReference>
<comment type="subcellular location">
    <subcellularLocation>
        <location evidence="2">Nucleus</location>
    </subcellularLocation>
</comment>
<evidence type="ECO:0000313" key="9">
    <source>
        <dbReference type="EMBL" id="KAJ8974512.1"/>
    </source>
</evidence>
<protein>
    <recommendedName>
        <fullName evidence="8">DDE Tnp4 domain-containing protein</fullName>
    </recommendedName>
</protein>
<evidence type="ECO:0000256" key="3">
    <source>
        <dbReference type="ARBA" id="ARBA00006958"/>
    </source>
</evidence>
<evidence type="ECO:0000256" key="4">
    <source>
        <dbReference type="ARBA" id="ARBA00022722"/>
    </source>
</evidence>
<evidence type="ECO:0000256" key="5">
    <source>
        <dbReference type="ARBA" id="ARBA00022723"/>
    </source>
</evidence>
<dbReference type="PANTHER" id="PTHR22930:SF269">
    <property type="entry name" value="NUCLEASE HARBI1-LIKE PROTEIN"/>
    <property type="match status" value="1"/>
</dbReference>
<comment type="similarity">
    <text evidence="3">Belongs to the HARBI1 family.</text>
</comment>
<dbReference type="InterPro" id="IPR045249">
    <property type="entry name" value="HARBI1-like"/>
</dbReference>
<evidence type="ECO:0000256" key="6">
    <source>
        <dbReference type="ARBA" id="ARBA00022801"/>
    </source>
</evidence>
<evidence type="ECO:0000256" key="2">
    <source>
        <dbReference type="ARBA" id="ARBA00004123"/>
    </source>
</evidence>
<name>A0ABQ9JAN6_9CUCU</name>
<proteinExistence type="inferred from homology"/>
<feature type="domain" description="DDE Tnp4" evidence="8">
    <location>
        <begin position="175"/>
        <end position="240"/>
    </location>
</feature>
<keyword evidence="6" id="KW-0378">Hydrolase</keyword>